<protein>
    <recommendedName>
        <fullName evidence="13">Myosin motor domain-containing protein</fullName>
    </recommendedName>
</protein>
<keyword evidence="4 7" id="KW-0518">Myosin</keyword>
<dbReference type="OrthoDB" id="6108017at2759"/>
<evidence type="ECO:0000256" key="3">
    <source>
        <dbReference type="ARBA" id="ARBA00022860"/>
    </source>
</evidence>
<keyword evidence="5" id="KW-0505">Motor protein</keyword>
<dbReference type="InterPro" id="IPR004009">
    <property type="entry name" value="SH3_Myosin"/>
</dbReference>
<comment type="caution">
    <text evidence="7">Lacks conserved residue(s) required for the propagation of feature annotation.</text>
</comment>
<dbReference type="Gene3D" id="3.40.850.10">
    <property type="entry name" value="Kinesin motor domain"/>
    <property type="match status" value="3"/>
</dbReference>
<name>A0A3L6R9B9_PANMI</name>
<dbReference type="InterPro" id="IPR001609">
    <property type="entry name" value="Myosin_head_motor_dom-like"/>
</dbReference>
<dbReference type="Gene3D" id="1.20.120.720">
    <property type="entry name" value="Myosin VI head, motor domain, U50 subdomain"/>
    <property type="match status" value="1"/>
</dbReference>
<comment type="caution">
    <text evidence="11">The sequence shown here is derived from an EMBL/GenBank/DDBJ whole genome shotgun (WGS) entry which is preliminary data.</text>
</comment>
<dbReference type="PROSITE" id="PS51456">
    <property type="entry name" value="MYOSIN_MOTOR"/>
    <property type="match status" value="1"/>
</dbReference>
<dbReference type="GO" id="GO:0016459">
    <property type="term" value="C:myosin complex"/>
    <property type="evidence" value="ECO:0007669"/>
    <property type="project" value="UniProtKB-KW"/>
</dbReference>
<proteinExistence type="inferred from homology"/>
<evidence type="ECO:0000313" key="11">
    <source>
        <dbReference type="EMBL" id="RLM98414.1"/>
    </source>
</evidence>
<keyword evidence="2" id="KW-0067">ATP-binding</keyword>
<dbReference type="Gene3D" id="1.20.5.190">
    <property type="match status" value="1"/>
</dbReference>
<evidence type="ECO:0000256" key="5">
    <source>
        <dbReference type="ARBA" id="ARBA00023175"/>
    </source>
</evidence>
<dbReference type="GO" id="GO:0005737">
    <property type="term" value="C:cytoplasm"/>
    <property type="evidence" value="ECO:0007669"/>
    <property type="project" value="TreeGrafter"/>
</dbReference>
<feature type="coiled-coil region" evidence="8">
    <location>
        <begin position="695"/>
        <end position="837"/>
    </location>
</feature>
<organism evidence="11 12">
    <name type="scientific">Panicum miliaceum</name>
    <name type="common">Proso millet</name>
    <name type="synonym">Broomcorn millet</name>
    <dbReference type="NCBI Taxonomy" id="4540"/>
    <lineage>
        <taxon>Eukaryota</taxon>
        <taxon>Viridiplantae</taxon>
        <taxon>Streptophyta</taxon>
        <taxon>Embryophyta</taxon>
        <taxon>Tracheophyta</taxon>
        <taxon>Spermatophyta</taxon>
        <taxon>Magnoliopsida</taxon>
        <taxon>Liliopsida</taxon>
        <taxon>Poales</taxon>
        <taxon>Poaceae</taxon>
        <taxon>PACMAD clade</taxon>
        <taxon>Panicoideae</taxon>
        <taxon>Panicodae</taxon>
        <taxon>Paniceae</taxon>
        <taxon>Panicinae</taxon>
        <taxon>Panicum</taxon>
        <taxon>Panicum sect. Panicum</taxon>
    </lineage>
</organism>
<gene>
    <name evidence="11" type="ORF">C2845_PM06G00650</name>
</gene>
<dbReference type="Gene3D" id="1.20.5.4820">
    <property type="match status" value="1"/>
</dbReference>
<keyword evidence="1" id="KW-0547">Nucleotide-binding</keyword>
<evidence type="ECO:0000256" key="7">
    <source>
        <dbReference type="PROSITE-ProRule" id="PRU00782"/>
    </source>
</evidence>
<keyword evidence="3" id="KW-0112">Calmodulin-binding</keyword>
<dbReference type="Pfam" id="PF00063">
    <property type="entry name" value="Myosin_head"/>
    <property type="match status" value="2"/>
</dbReference>
<dbReference type="Pfam" id="PF02736">
    <property type="entry name" value="Myosin_N"/>
    <property type="match status" value="1"/>
</dbReference>
<dbReference type="GO" id="GO:0016020">
    <property type="term" value="C:membrane"/>
    <property type="evidence" value="ECO:0007669"/>
    <property type="project" value="TreeGrafter"/>
</dbReference>
<feature type="domain" description="Myosin motor" evidence="9">
    <location>
        <begin position="1"/>
        <end position="562"/>
    </location>
</feature>
<dbReference type="PANTHER" id="PTHR13140">
    <property type="entry name" value="MYOSIN"/>
    <property type="match status" value="1"/>
</dbReference>
<dbReference type="AlphaFoldDB" id="A0A3L6R9B9"/>
<dbReference type="GO" id="GO:0000146">
    <property type="term" value="F:microfilament motor activity"/>
    <property type="evidence" value="ECO:0007669"/>
    <property type="project" value="TreeGrafter"/>
</dbReference>
<evidence type="ECO:0000313" key="12">
    <source>
        <dbReference type="Proteomes" id="UP000275267"/>
    </source>
</evidence>
<evidence type="ECO:0000256" key="4">
    <source>
        <dbReference type="ARBA" id="ARBA00023123"/>
    </source>
</evidence>
<evidence type="ECO:0000256" key="2">
    <source>
        <dbReference type="ARBA" id="ARBA00022840"/>
    </source>
</evidence>
<dbReference type="GO" id="GO:0030048">
    <property type="term" value="P:actin filament-based movement"/>
    <property type="evidence" value="ECO:0007669"/>
    <property type="project" value="UniProtKB-ARBA"/>
</dbReference>
<dbReference type="FunFam" id="1.10.10.820:FF:000001">
    <property type="entry name" value="Myosin heavy chain"/>
    <property type="match status" value="1"/>
</dbReference>
<comment type="similarity">
    <text evidence="7">Belongs to the TRAFAC class myosin-kinesin ATPase superfamily. Myosin family.</text>
</comment>
<dbReference type="GO" id="GO:0005524">
    <property type="term" value="F:ATP binding"/>
    <property type="evidence" value="ECO:0007669"/>
    <property type="project" value="UniProtKB-KW"/>
</dbReference>
<dbReference type="PROSITE" id="PS50096">
    <property type="entry name" value="IQ"/>
    <property type="match status" value="2"/>
</dbReference>
<dbReference type="Proteomes" id="UP000275267">
    <property type="component" value="Unassembled WGS sequence"/>
</dbReference>
<feature type="region of interest" description="Actin-binding" evidence="7">
    <location>
        <begin position="443"/>
        <end position="465"/>
    </location>
</feature>
<keyword evidence="8" id="KW-0175">Coiled coil</keyword>
<evidence type="ECO:0000256" key="6">
    <source>
        <dbReference type="ARBA" id="ARBA00023203"/>
    </source>
</evidence>
<dbReference type="EMBL" id="PQIB02000009">
    <property type="protein sequence ID" value="RLM98414.1"/>
    <property type="molecule type" value="Genomic_DNA"/>
</dbReference>
<dbReference type="SUPFAM" id="SSF52540">
    <property type="entry name" value="P-loop containing nucleoside triphosphate hydrolases"/>
    <property type="match status" value="1"/>
</dbReference>
<dbReference type="Gene3D" id="1.20.58.530">
    <property type="match status" value="1"/>
</dbReference>
<dbReference type="PROSITE" id="PS51844">
    <property type="entry name" value="SH3_LIKE"/>
    <property type="match status" value="1"/>
</dbReference>
<evidence type="ECO:0008006" key="13">
    <source>
        <dbReference type="Google" id="ProtNLM"/>
    </source>
</evidence>
<dbReference type="GO" id="GO:0051015">
    <property type="term" value="F:actin filament binding"/>
    <property type="evidence" value="ECO:0007669"/>
    <property type="project" value="TreeGrafter"/>
</dbReference>
<feature type="domain" description="Myosin N-terminal SH3-like" evidence="10">
    <location>
        <begin position="8"/>
        <end position="57"/>
    </location>
</feature>
<evidence type="ECO:0000259" key="9">
    <source>
        <dbReference type="PROSITE" id="PS51456"/>
    </source>
</evidence>
<accession>A0A3L6R9B9</accession>
<reference evidence="12" key="1">
    <citation type="journal article" date="2019" name="Nat. Commun.">
        <title>The genome of broomcorn millet.</title>
        <authorList>
            <person name="Zou C."/>
            <person name="Miki D."/>
            <person name="Li D."/>
            <person name="Tang Q."/>
            <person name="Xiao L."/>
            <person name="Rajput S."/>
            <person name="Deng P."/>
            <person name="Jia W."/>
            <person name="Huang R."/>
            <person name="Zhang M."/>
            <person name="Sun Y."/>
            <person name="Hu J."/>
            <person name="Fu X."/>
            <person name="Schnable P.S."/>
            <person name="Li F."/>
            <person name="Zhang H."/>
            <person name="Feng B."/>
            <person name="Zhu X."/>
            <person name="Liu R."/>
            <person name="Schnable J.C."/>
            <person name="Zhu J.-K."/>
            <person name="Zhang H."/>
        </authorList>
    </citation>
    <scope>NUCLEOTIDE SEQUENCE [LARGE SCALE GENOMIC DNA]</scope>
</reference>
<dbReference type="GO" id="GO:0007015">
    <property type="term" value="P:actin filament organization"/>
    <property type="evidence" value="ECO:0007669"/>
    <property type="project" value="TreeGrafter"/>
</dbReference>
<sequence length="852" mass="97707">MASTLKIVVGSHVWMEDKDLAWIDGEVFRIEGRNVHVHATNGKTVIVSISDIHTKDTEVPSNGIDDMTRLSYLHEPGVLNNLAIQYAKNIIYSNPVLEAFGNAKTVHNNNSSPERNYHCFYFLCAAPSEDIKRSKLADPSSFHYLNQSTCIKLDEISDAKEYLATRSAMNTVGITEQEQEATFRVVAAILHLGNISFVKGREVDSSLLKDDKARFHLNAAAELLICDCRNLENTLIKRKINTPEEVITTTVDPNSATTIYGCLLSLSYYGNSFEQLCINFTNEKLQQHFNQEEYNREQIYWSYIESVDNQDVLDLIEKFNVPISSLYAQKPGGIIALLDEACMFPKCTHESFSRKLYEKFKNNKRFSKPKLSRTAFTIQHYAGEVTYQSDHFLDKNRDYVVVEHQELLNASRCSFVSGLFPSVLEENTKASKTSIATRFKWQLQELMETLSSTEPHYIRCIKPNNILKPTTFENINVLQQLRCSGVLEAIRISCAGYPTRKIFHDFLCQFRILAPEVFMERNNEKVSCQKILDKMELHGYQIGRTKVFLRAGQMAELDARRTEVRNKAARAVQSRFRTHAAREKFLVLRKTSISFQSFVRVETMLIAQVSYRILRVPLTIAVILACKLRVLLRKQAAALQIQKSYRCYIAWNSYSELRSSAIMLQTGLRVFGAYKEYNIRKQNKASIHIQAARDTEALKVQKEKIEEHVEELTSRLGLEKKLRTDLEKNKAGEISKLQAALREMERRVEEATEMQERELAERAIEEALAQEREKITSLTNEVEELKVLLLREREENSATKSALVIAQEENDALTRKIAAADENMEQLRDTVKRIKKYSIGRGDDVYNIADWS</sequence>
<evidence type="ECO:0000259" key="10">
    <source>
        <dbReference type="PROSITE" id="PS51844"/>
    </source>
</evidence>
<dbReference type="Gene3D" id="1.10.10.820">
    <property type="match status" value="1"/>
</dbReference>
<keyword evidence="6 7" id="KW-0009">Actin-binding</keyword>
<dbReference type="SMART" id="SM00242">
    <property type="entry name" value="MYSc"/>
    <property type="match status" value="1"/>
</dbReference>
<keyword evidence="12" id="KW-1185">Reference proteome</keyword>
<evidence type="ECO:0000256" key="8">
    <source>
        <dbReference type="SAM" id="Coils"/>
    </source>
</evidence>
<dbReference type="STRING" id="4540.A0A3L6R9B9"/>
<dbReference type="InterPro" id="IPR027417">
    <property type="entry name" value="P-loop_NTPase"/>
</dbReference>
<dbReference type="InterPro" id="IPR036961">
    <property type="entry name" value="Kinesin_motor_dom_sf"/>
</dbReference>
<dbReference type="PANTHER" id="PTHR13140:SF736">
    <property type="entry name" value="MYOSIN FAMILY PROTEIN WITH DIL DOMAIN"/>
    <property type="match status" value="1"/>
</dbReference>
<evidence type="ECO:0000256" key="1">
    <source>
        <dbReference type="ARBA" id="ARBA00022741"/>
    </source>
</evidence>
<dbReference type="GO" id="GO:0005516">
    <property type="term" value="F:calmodulin binding"/>
    <property type="evidence" value="ECO:0007669"/>
    <property type="project" value="UniProtKB-KW"/>
</dbReference>